<dbReference type="AlphaFoldDB" id="A0A4C1XDX5"/>
<protein>
    <submittedName>
        <fullName evidence="1">Uncharacterized protein</fullName>
    </submittedName>
</protein>
<dbReference type="EMBL" id="BGZK01000810">
    <property type="protein sequence ID" value="GBP61310.1"/>
    <property type="molecule type" value="Genomic_DNA"/>
</dbReference>
<dbReference type="Proteomes" id="UP000299102">
    <property type="component" value="Unassembled WGS sequence"/>
</dbReference>
<evidence type="ECO:0000313" key="1">
    <source>
        <dbReference type="EMBL" id="GBP61310.1"/>
    </source>
</evidence>
<accession>A0A4C1XDX5</accession>
<keyword evidence="2" id="KW-1185">Reference proteome</keyword>
<evidence type="ECO:0000313" key="2">
    <source>
        <dbReference type="Proteomes" id="UP000299102"/>
    </source>
</evidence>
<organism evidence="1 2">
    <name type="scientific">Eumeta variegata</name>
    <name type="common">Bagworm moth</name>
    <name type="synonym">Eumeta japonica</name>
    <dbReference type="NCBI Taxonomy" id="151549"/>
    <lineage>
        <taxon>Eukaryota</taxon>
        <taxon>Metazoa</taxon>
        <taxon>Ecdysozoa</taxon>
        <taxon>Arthropoda</taxon>
        <taxon>Hexapoda</taxon>
        <taxon>Insecta</taxon>
        <taxon>Pterygota</taxon>
        <taxon>Neoptera</taxon>
        <taxon>Endopterygota</taxon>
        <taxon>Lepidoptera</taxon>
        <taxon>Glossata</taxon>
        <taxon>Ditrysia</taxon>
        <taxon>Tineoidea</taxon>
        <taxon>Psychidae</taxon>
        <taxon>Oiketicinae</taxon>
        <taxon>Eumeta</taxon>
    </lineage>
</organism>
<name>A0A4C1XDX5_EUMVA</name>
<gene>
    <name evidence="1" type="ORF">EVAR_53225_1</name>
</gene>
<proteinExistence type="predicted"/>
<sequence length="124" mass="13772">MKKQWLSLQPKTIKYANPMRPRLLMAMAATISDHTPARRERCVASRSPPRNLTPYSFPIKPFPIPTQEADNALVTALGSRVSMGGDDDLLFSGGHRIDLKSKDKEKERLTVDLGVPTTGSLQKL</sequence>
<comment type="caution">
    <text evidence="1">The sequence shown here is derived from an EMBL/GenBank/DDBJ whole genome shotgun (WGS) entry which is preliminary data.</text>
</comment>
<reference evidence="1 2" key="1">
    <citation type="journal article" date="2019" name="Commun. Biol.">
        <title>The bagworm genome reveals a unique fibroin gene that provides high tensile strength.</title>
        <authorList>
            <person name="Kono N."/>
            <person name="Nakamura H."/>
            <person name="Ohtoshi R."/>
            <person name="Tomita M."/>
            <person name="Numata K."/>
            <person name="Arakawa K."/>
        </authorList>
    </citation>
    <scope>NUCLEOTIDE SEQUENCE [LARGE SCALE GENOMIC DNA]</scope>
</reference>